<evidence type="ECO:0000256" key="3">
    <source>
        <dbReference type="ARBA" id="ARBA00005708"/>
    </source>
</evidence>
<comment type="caution">
    <text evidence="8">The sequence shown here is derived from an EMBL/GenBank/DDBJ whole genome shotgun (WGS) entry which is preliminary data.</text>
</comment>
<comment type="pathway">
    <text evidence="2 6">Cofactor biosynthesis; tetrahydrofolate biosynthesis; 2-amino-4-hydroxy-6-hydroxymethyl-7,8-dihydropteridine diphosphate from 7,8-dihydroneopterin triphosphate: step 3/4.</text>
</comment>
<dbReference type="SUPFAM" id="SSF55620">
    <property type="entry name" value="Tetrahydrobiopterin biosynthesis enzymes-like"/>
    <property type="match status" value="1"/>
</dbReference>
<comment type="catalytic activity">
    <reaction evidence="1 6">
        <text>7,8-dihydroneopterin = 6-hydroxymethyl-7,8-dihydropterin + glycolaldehyde</text>
        <dbReference type="Rhea" id="RHEA:10540"/>
        <dbReference type="ChEBI" id="CHEBI:17001"/>
        <dbReference type="ChEBI" id="CHEBI:17071"/>
        <dbReference type="ChEBI" id="CHEBI:44841"/>
        <dbReference type="EC" id="4.1.2.25"/>
    </reaction>
</comment>
<dbReference type="GO" id="GO:0046654">
    <property type="term" value="P:tetrahydrofolate biosynthetic process"/>
    <property type="evidence" value="ECO:0007669"/>
    <property type="project" value="UniProtKB-UniRule"/>
</dbReference>
<keyword evidence="4 6" id="KW-0289">Folate biosynthesis</keyword>
<accession>A0A936TDW2</accession>
<dbReference type="GO" id="GO:0004150">
    <property type="term" value="F:dihydroneopterin aldolase activity"/>
    <property type="evidence" value="ECO:0007669"/>
    <property type="project" value="UniProtKB-UniRule"/>
</dbReference>
<dbReference type="PANTHER" id="PTHR42844:SF1">
    <property type="entry name" value="DIHYDRONEOPTERIN ALDOLASE 1-RELATED"/>
    <property type="match status" value="1"/>
</dbReference>
<evidence type="ECO:0000259" key="7">
    <source>
        <dbReference type="SMART" id="SM00905"/>
    </source>
</evidence>
<dbReference type="GO" id="GO:0046656">
    <property type="term" value="P:folic acid biosynthetic process"/>
    <property type="evidence" value="ECO:0007669"/>
    <property type="project" value="UniProtKB-UniRule"/>
</dbReference>
<evidence type="ECO:0000256" key="2">
    <source>
        <dbReference type="ARBA" id="ARBA00005013"/>
    </source>
</evidence>
<dbReference type="GO" id="GO:0005737">
    <property type="term" value="C:cytoplasm"/>
    <property type="evidence" value="ECO:0007669"/>
    <property type="project" value="TreeGrafter"/>
</dbReference>
<dbReference type="Proteomes" id="UP000727993">
    <property type="component" value="Unassembled WGS sequence"/>
</dbReference>
<comment type="similarity">
    <text evidence="3 6">Belongs to the DHNA family.</text>
</comment>
<dbReference type="EMBL" id="JADJZA010000002">
    <property type="protein sequence ID" value="MBK9296442.1"/>
    <property type="molecule type" value="Genomic_DNA"/>
</dbReference>
<gene>
    <name evidence="8" type="primary">folB</name>
    <name evidence="8" type="ORF">IPN02_06210</name>
</gene>
<proteinExistence type="inferred from homology"/>
<dbReference type="InterPro" id="IPR043133">
    <property type="entry name" value="GTP-CH-I_C/QueF"/>
</dbReference>
<sequence>MVTTDQIELAGLRVMASVGVLPEERSRPQPLELALVLTADLAPAGASDALADTIDYGAVTDAVVAACAQQHYDLLERLAQVVADAALSEGRSDGEAGARVDEVTVSVRKLRPPVPHDLAFAGVRITRRGAVG</sequence>
<dbReference type="NCBIfam" id="TIGR00525">
    <property type="entry name" value="folB"/>
    <property type="match status" value="1"/>
</dbReference>
<evidence type="ECO:0000256" key="1">
    <source>
        <dbReference type="ARBA" id="ARBA00001353"/>
    </source>
</evidence>
<dbReference type="SMART" id="SM00905">
    <property type="entry name" value="FolB"/>
    <property type="match status" value="1"/>
</dbReference>
<dbReference type="EC" id="4.1.2.25" evidence="6"/>
<dbReference type="Pfam" id="PF02152">
    <property type="entry name" value="FolB"/>
    <property type="match status" value="1"/>
</dbReference>
<dbReference type="InterPro" id="IPR006157">
    <property type="entry name" value="FolB_dom"/>
</dbReference>
<dbReference type="PANTHER" id="PTHR42844">
    <property type="entry name" value="DIHYDRONEOPTERIN ALDOLASE 1-RELATED"/>
    <property type="match status" value="1"/>
</dbReference>
<protein>
    <recommendedName>
        <fullName evidence="6">7,8-dihydroneopterin aldolase</fullName>
        <ecNumber evidence="6">4.1.2.25</ecNumber>
    </recommendedName>
</protein>
<keyword evidence="5 6" id="KW-0456">Lyase</keyword>
<dbReference type="AlphaFoldDB" id="A0A936TDW2"/>
<dbReference type="NCBIfam" id="TIGR00526">
    <property type="entry name" value="folB_dom"/>
    <property type="match status" value="1"/>
</dbReference>
<feature type="domain" description="Dihydroneopterin aldolase/epimerase" evidence="7">
    <location>
        <begin position="7"/>
        <end position="127"/>
    </location>
</feature>
<evidence type="ECO:0000256" key="6">
    <source>
        <dbReference type="RuleBase" id="RU362079"/>
    </source>
</evidence>
<evidence type="ECO:0000256" key="4">
    <source>
        <dbReference type="ARBA" id="ARBA00022909"/>
    </source>
</evidence>
<organism evidence="8 9">
    <name type="scientific">Candidatus Neomicrothrix subdominans</name>
    <dbReference type="NCBI Taxonomy" id="2954438"/>
    <lineage>
        <taxon>Bacteria</taxon>
        <taxon>Bacillati</taxon>
        <taxon>Actinomycetota</taxon>
        <taxon>Acidimicrobiia</taxon>
        <taxon>Acidimicrobiales</taxon>
        <taxon>Microthrixaceae</taxon>
        <taxon>Candidatus Neomicrothrix</taxon>
    </lineage>
</organism>
<evidence type="ECO:0000256" key="5">
    <source>
        <dbReference type="ARBA" id="ARBA00023239"/>
    </source>
</evidence>
<evidence type="ECO:0000313" key="9">
    <source>
        <dbReference type="Proteomes" id="UP000727993"/>
    </source>
</evidence>
<dbReference type="InterPro" id="IPR006156">
    <property type="entry name" value="Dihydroneopterin_aldolase"/>
</dbReference>
<reference evidence="8 9" key="1">
    <citation type="submission" date="2020-10" db="EMBL/GenBank/DDBJ databases">
        <title>Connecting structure to function with the recovery of over 1000 high-quality activated sludge metagenome-assembled genomes encoding full-length rRNA genes using long-read sequencing.</title>
        <authorList>
            <person name="Singleton C.M."/>
            <person name="Petriglieri F."/>
            <person name="Kristensen J.M."/>
            <person name="Kirkegaard R.H."/>
            <person name="Michaelsen T.Y."/>
            <person name="Andersen M.H."/>
            <person name="Karst S.M."/>
            <person name="Dueholm M.S."/>
            <person name="Nielsen P.H."/>
            <person name="Albertsen M."/>
        </authorList>
    </citation>
    <scope>NUCLEOTIDE SEQUENCE [LARGE SCALE GENOMIC DNA]</scope>
    <source>
        <strain evidence="8">Lyne_18-Q3-R50-59_MAXAC.006</strain>
    </source>
</reference>
<name>A0A936TDW2_9ACTN</name>
<dbReference type="Gene3D" id="3.30.1130.10">
    <property type="match status" value="1"/>
</dbReference>
<evidence type="ECO:0000313" key="8">
    <source>
        <dbReference type="EMBL" id="MBK9296442.1"/>
    </source>
</evidence>
<comment type="function">
    <text evidence="6">Catalyzes the conversion of 7,8-dihydroneopterin to 6-hydroxymethyl-7,8-dihydropterin.</text>
</comment>